<dbReference type="InterPro" id="IPR000897">
    <property type="entry name" value="SRP54_GTPase_dom"/>
</dbReference>
<dbReference type="GO" id="GO:0003924">
    <property type="term" value="F:GTPase activity"/>
    <property type="evidence" value="ECO:0007669"/>
    <property type="project" value="TreeGrafter"/>
</dbReference>
<proteinExistence type="inferred from homology"/>
<dbReference type="InterPro" id="IPR036225">
    <property type="entry name" value="SRP/SRP_N"/>
</dbReference>
<evidence type="ECO:0000256" key="5">
    <source>
        <dbReference type="ARBA" id="ARBA00022741"/>
    </source>
</evidence>
<dbReference type="AlphaFoldDB" id="A0A0F6PYI2"/>
<dbReference type="PROSITE" id="PS00300">
    <property type="entry name" value="SRP54"/>
    <property type="match status" value="1"/>
</dbReference>
<evidence type="ECO:0000256" key="8">
    <source>
        <dbReference type="ARBA" id="ARBA00023136"/>
    </source>
</evidence>
<dbReference type="PANTHER" id="PTHR43134">
    <property type="entry name" value="SIGNAL RECOGNITION PARTICLE RECEPTOR SUBUNIT ALPHA"/>
    <property type="match status" value="1"/>
</dbReference>
<keyword evidence="3" id="KW-1003">Cell membrane</keyword>
<dbReference type="SUPFAM" id="SSF52540">
    <property type="entry name" value="P-loop containing nucleoside triphosphate hydrolases"/>
    <property type="match status" value="1"/>
</dbReference>
<dbReference type="Pfam" id="PF00448">
    <property type="entry name" value="SRP54"/>
    <property type="match status" value="1"/>
</dbReference>
<keyword evidence="5" id="KW-0547">Nucleotide-binding</keyword>
<dbReference type="InterPro" id="IPR013822">
    <property type="entry name" value="Signal_recog_particl_SRP54_hlx"/>
</dbReference>
<dbReference type="SUPFAM" id="SSF47364">
    <property type="entry name" value="Domain of the SRP/SRP receptor G-proteins"/>
    <property type="match status" value="1"/>
</dbReference>
<evidence type="ECO:0000313" key="11">
    <source>
        <dbReference type="EMBL" id="AKC94879.1"/>
    </source>
</evidence>
<protein>
    <submittedName>
        <fullName evidence="11">Putative Signal recognition particle protein</fullName>
    </submittedName>
</protein>
<dbReference type="InterPro" id="IPR003593">
    <property type="entry name" value="AAA+_ATPase"/>
</dbReference>
<comment type="similarity">
    <text evidence="2">Belongs to the GTP-binding SRP family.</text>
</comment>
<dbReference type="GO" id="GO:0005886">
    <property type="term" value="C:plasma membrane"/>
    <property type="evidence" value="ECO:0007669"/>
    <property type="project" value="UniProtKB-SubCell"/>
</dbReference>
<evidence type="ECO:0000256" key="1">
    <source>
        <dbReference type="ARBA" id="ARBA00004413"/>
    </source>
</evidence>
<dbReference type="InterPro" id="IPR042101">
    <property type="entry name" value="SRP54_N_sf"/>
</dbReference>
<evidence type="ECO:0000256" key="2">
    <source>
        <dbReference type="ARBA" id="ARBA00008531"/>
    </source>
</evidence>
<evidence type="ECO:0000256" key="3">
    <source>
        <dbReference type="ARBA" id="ARBA00022475"/>
    </source>
</evidence>
<dbReference type="SMART" id="SM00962">
    <property type="entry name" value="SRP54"/>
    <property type="match status" value="1"/>
</dbReference>
<evidence type="ECO:0000256" key="6">
    <source>
        <dbReference type="ARBA" id="ARBA00022801"/>
    </source>
</evidence>
<dbReference type="InterPro" id="IPR027417">
    <property type="entry name" value="P-loop_NTPase"/>
</dbReference>
<dbReference type="EMBL" id="KP869607">
    <property type="protein sequence ID" value="AKC94879.1"/>
    <property type="molecule type" value="Genomic_DNA"/>
</dbReference>
<dbReference type="GO" id="GO:0005525">
    <property type="term" value="F:GTP binding"/>
    <property type="evidence" value="ECO:0007669"/>
    <property type="project" value="UniProtKB-KW"/>
</dbReference>
<keyword evidence="8" id="KW-0472">Membrane</keyword>
<name>A0A0F6PYI2_9ZZZZ</name>
<keyword evidence="7" id="KW-0342">GTP-binding</keyword>
<dbReference type="Pfam" id="PF02881">
    <property type="entry name" value="SRP54_N"/>
    <property type="match status" value="1"/>
</dbReference>
<dbReference type="InterPro" id="IPR004390">
    <property type="entry name" value="SR_rcpt_FtsY"/>
</dbReference>
<dbReference type="GO" id="GO:0005047">
    <property type="term" value="F:signal recognition particle binding"/>
    <property type="evidence" value="ECO:0007669"/>
    <property type="project" value="TreeGrafter"/>
</dbReference>
<sequence>MNSFSKGLRNLVIKVKTKEIDEINVKETLKEFEIFLIRNNVSSVAAREIIKRTKVKVLGKRITRFSNMEKLIEGPIKDSVLEIVSSDYEIDIVEILKSKKKKGEIKPLVILFLGINGTGKTTSIAKIANMVTKEKFRAVIAAADTFRAAAQEQIKEHADKLRIKCIEGPYGGDPSAVAYDAIAHATARGLNIVLIDTAGRMAINNDLIGEMQKIKRVSNPDYTLLVVDALAGNDATNQAKEFDEKVGIDGTIINKLDADERSGTALSVTFSTKGKPIAYVGIGQKYKDIDKFDPKKFVETIFDIG</sequence>
<dbReference type="NCBIfam" id="TIGR00064">
    <property type="entry name" value="ftsY"/>
    <property type="match status" value="1"/>
</dbReference>
<reference evidence="11" key="1">
    <citation type="journal article" date="2015" name="Nature">
        <title>Complex archaea that bridge the gap between prokaryotes and eukaryotes.</title>
        <authorList>
            <person name="Spang A."/>
            <person name="Saw J.H."/>
            <person name="Jorgensen S.L."/>
            <person name="Zaremba-Niedzwiedzka K."/>
            <person name="Martijn J."/>
            <person name="Lind A.E."/>
            <person name="van Eijk R."/>
            <person name="Schleper C."/>
            <person name="Guy L."/>
            <person name="Ettema T.J."/>
        </authorList>
    </citation>
    <scope>NUCLEOTIDE SEQUENCE</scope>
</reference>
<accession>A0A0F6PYI2</accession>
<dbReference type="Gene3D" id="3.40.50.300">
    <property type="entry name" value="P-loop containing nucleotide triphosphate hydrolases"/>
    <property type="match status" value="1"/>
</dbReference>
<evidence type="ECO:0000256" key="4">
    <source>
        <dbReference type="ARBA" id="ARBA00022490"/>
    </source>
</evidence>
<comment type="subcellular location">
    <subcellularLocation>
        <location evidence="1">Cell membrane</location>
        <topology evidence="1">Peripheral membrane protein</topology>
        <orientation evidence="1">Cytoplasmic side</orientation>
    </subcellularLocation>
</comment>
<feature type="domain" description="SRP54-type proteins GTP-binding" evidence="10">
    <location>
        <begin position="276"/>
        <end position="289"/>
    </location>
</feature>
<evidence type="ECO:0000259" key="10">
    <source>
        <dbReference type="PROSITE" id="PS00300"/>
    </source>
</evidence>
<keyword evidence="9" id="KW-0675">Receptor</keyword>
<dbReference type="Gene3D" id="1.20.120.140">
    <property type="entry name" value="Signal recognition particle SRP54, nucleotide-binding domain"/>
    <property type="match status" value="1"/>
</dbReference>
<dbReference type="PANTHER" id="PTHR43134:SF1">
    <property type="entry name" value="SIGNAL RECOGNITION PARTICLE RECEPTOR SUBUNIT ALPHA"/>
    <property type="match status" value="1"/>
</dbReference>
<organism evidence="11">
    <name type="scientific">uncultured organism</name>
    <dbReference type="NCBI Taxonomy" id="155900"/>
    <lineage>
        <taxon>unclassified sequences</taxon>
        <taxon>environmental samples</taxon>
    </lineage>
</organism>
<evidence type="ECO:0000256" key="7">
    <source>
        <dbReference type="ARBA" id="ARBA00023134"/>
    </source>
</evidence>
<keyword evidence="6" id="KW-0378">Hydrolase</keyword>
<evidence type="ECO:0000256" key="9">
    <source>
        <dbReference type="ARBA" id="ARBA00023170"/>
    </source>
</evidence>
<dbReference type="SMART" id="SM00382">
    <property type="entry name" value="AAA"/>
    <property type="match status" value="1"/>
</dbReference>
<dbReference type="GO" id="GO:0006605">
    <property type="term" value="P:protein targeting"/>
    <property type="evidence" value="ECO:0007669"/>
    <property type="project" value="TreeGrafter"/>
</dbReference>
<keyword evidence="4" id="KW-0963">Cytoplasm</keyword>